<dbReference type="PIRSF" id="PIRSF028763">
    <property type="entry name" value="RNA_pol_Rpc34"/>
    <property type="match status" value="1"/>
</dbReference>
<keyword evidence="3 6" id="KW-0240">DNA-directed RNA polymerase</keyword>
<dbReference type="InterPro" id="IPR036388">
    <property type="entry name" value="WH-like_DNA-bd_sf"/>
</dbReference>
<dbReference type="GO" id="GO:0006383">
    <property type="term" value="P:transcription by RNA polymerase III"/>
    <property type="evidence" value="ECO:0007669"/>
    <property type="project" value="UniProtKB-UniRule"/>
</dbReference>
<keyword evidence="5 6" id="KW-0539">Nucleus</keyword>
<organism evidence="7 8">
    <name type="scientific">Effrenium voratum</name>
    <dbReference type="NCBI Taxonomy" id="2562239"/>
    <lineage>
        <taxon>Eukaryota</taxon>
        <taxon>Sar</taxon>
        <taxon>Alveolata</taxon>
        <taxon>Dinophyceae</taxon>
        <taxon>Suessiales</taxon>
        <taxon>Symbiodiniaceae</taxon>
        <taxon>Effrenium</taxon>
    </lineage>
</organism>
<dbReference type="Proteomes" id="UP001178507">
    <property type="component" value="Unassembled WGS sequence"/>
</dbReference>
<sequence length="313" mass="35306">MALVAQGPDLEEIYNHIASSNGGITVEELAAAGSWDKTQCTILANKLLTQSRLEIIQAGDKLLLRAVAPQLAAKLSRLDDHMRQVYLQIEKAGDKGAWSKSLKDQTKLQQHTITKATKELIKLQLIKEVKSVHNRNRKVFMLIDLEPSREISGGTWYKDGEFNSSWVEILREHCKTCLDKNPSRPVSLSDLHRYVMQHPGPQVPTEEDVLSIMKTLELDEDVTSTASADGSKCFMKRQTGSLNRPFDLFSARLPNFLSPMEDSPGQMLVPCLCCHLRNDCKAGGRICPEKCEYLTRWLQREEPSTPQDTVMDW</sequence>
<dbReference type="AlphaFoldDB" id="A0AA36JAV2"/>
<accession>A0AA36JAV2</accession>
<dbReference type="EMBL" id="CAUJNA010003448">
    <property type="protein sequence ID" value="CAJ1402326.1"/>
    <property type="molecule type" value="Genomic_DNA"/>
</dbReference>
<dbReference type="SUPFAM" id="SSF46785">
    <property type="entry name" value="Winged helix' DNA-binding domain"/>
    <property type="match status" value="1"/>
</dbReference>
<evidence type="ECO:0000256" key="1">
    <source>
        <dbReference type="ARBA" id="ARBA00004123"/>
    </source>
</evidence>
<dbReference type="GO" id="GO:0005654">
    <property type="term" value="C:nucleoplasm"/>
    <property type="evidence" value="ECO:0007669"/>
    <property type="project" value="UniProtKB-ARBA"/>
</dbReference>
<evidence type="ECO:0000256" key="6">
    <source>
        <dbReference type="PIRNR" id="PIRNR028763"/>
    </source>
</evidence>
<dbReference type="Pfam" id="PF05158">
    <property type="entry name" value="RNA_pol_Rpc34"/>
    <property type="match status" value="2"/>
</dbReference>
<dbReference type="Gene3D" id="1.10.10.10">
    <property type="entry name" value="Winged helix-like DNA-binding domain superfamily/Winged helix DNA-binding domain"/>
    <property type="match status" value="1"/>
</dbReference>
<evidence type="ECO:0000313" key="8">
    <source>
        <dbReference type="Proteomes" id="UP001178507"/>
    </source>
</evidence>
<keyword evidence="8" id="KW-1185">Reference proteome</keyword>
<evidence type="ECO:0000256" key="3">
    <source>
        <dbReference type="ARBA" id="ARBA00022478"/>
    </source>
</evidence>
<comment type="subcellular location">
    <subcellularLocation>
        <location evidence="1 6">Nucleus</location>
    </subcellularLocation>
</comment>
<dbReference type="InterPro" id="IPR016049">
    <property type="entry name" value="RNA_pol_Rpc34-like"/>
</dbReference>
<dbReference type="FunFam" id="1.10.10.10:FF:000116">
    <property type="entry name" value="DNA-directed RNA polymerase III subunit RPC6"/>
    <property type="match status" value="1"/>
</dbReference>
<dbReference type="PANTHER" id="PTHR12780">
    <property type="entry name" value="RNA POLYMERASE III DNA DIRECTED , 39KD SUBUNIT-RELATED"/>
    <property type="match status" value="1"/>
</dbReference>
<comment type="caution">
    <text evidence="7">The sequence shown here is derived from an EMBL/GenBank/DDBJ whole genome shotgun (WGS) entry which is preliminary data.</text>
</comment>
<dbReference type="GO" id="GO:0005666">
    <property type="term" value="C:RNA polymerase III complex"/>
    <property type="evidence" value="ECO:0007669"/>
    <property type="project" value="UniProtKB-UniRule"/>
</dbReference>
<gene>
    <name evidence="7" type="ORF">EVOR1521_LOCUS25241</name>
</gene>
<evidence type="ECO:0000256" key="2">
    <source>
        <dbReference type="ARBA" id="ARBA00011038"/>
    </source>
</evidence>
<name>A0AA36JAV2_9DINO</name>
<evidence type="ECO:0000313" key="7">
    <source>
        <dbReference type="EMBL" id="CAJ1402326.1"/>
    </source>
</evidence>
<protein>
    <recommendedName>
        <fullName evidence="6">DNA-directed RNA polymerase III subunit RPC6</fullName>
        <shortName evidence="6">RNA polymerase III subunit C6</shortName>
    </recommendedName>
</protein>
<dbReference type="InterPro" id="IPR007832">
    <property type="entry name" value="RNA_pol_Rpc34"/>
</dbReference>
<keyword evidence="4 6" id="KW-0804">Transcription</keyword>
<reference evidence="7" key="1">
    <citation type="submission" date="2023-08" db="EMBL/GenBank/DDBJ databases">
        <authorList>
            <person name="Chen Y."/>
            <person name="Shah S."/>
            <person name="Dougan E. K."/>
            <person name="Thang M."/>
            <person name="Chan C."/>
        </authorList>
    </citation>
    <scope>NUCLEOTIDE SEQUENCE</scope>
</reference>
<dbReference type="GO" id="GO:0005737">
    <property type="term" value="C:cytoplasm"/>
    <property type="evidence" value="ECO:0007669"/>
    <property type="project" value="UniProtKB-ARBA"/>
</dbReference>
<proteinExistence type="inferred from homology"/>
<evidence type="ECO:0000256" key="4">
    <source>
        <dbReference type="ARBA" id="ARBA00023163"/>
    </source>
</evidence>
<comment type="function">
    <text evidence="6">DNA-dependent RNA polymerase catalyzes the transcription of DNA into RNA using the four ribonucleoside triphosphates as substrates. Specific peripheric component of RNA polymerase III which synthesizes small RNAs, such as 5S rRNA and tRNAs.</text>
</comment>
<dbReference type="InterPro" id="IPR036390">
    <property type="entry name" value="WH_DNA-bd_sf"/>
</dbReference>
<evidence type="ECO:0000256" key="5">
    <source>
        <dbReference type="ARBA" id="ARBA00023242"/>
    </source>
</evidence>
<comment type="similarity">
    <text evidence="2 6">Belongs to the eukaryotic RPC34/RPC39 RNA polymerase subunit family.</text>
</comment>